<sequence length="978" mass="105050">MTNGACKRARSLGRAETSPAMFVMVNSILSLCVLGLSACTRGDTQGREDFISDDPSVSAADIDTSEAFPGVGGGVETEIGDPVLTQLDGDRLYALSSHAGLAVVDVSAPDRLTTLGKWKLDAEPIALHVEGDRVFVLLDESELWEWDAALERWAFATSSQLVALDTTDPERIAIAGELRLPGHAVESLWTGNVVMVVTLEDGSCWGCDGQPKTVITSLDISDPTHPAIVDQRDFPATGPSWAWQRSVELTNERMYVAAQPRAWGGHSAGHGSVIDVIDISAGDGSLSLGNSFAVVGSVSDRWQMNEHQGVLRVISTLGQQDPVLETFAVVSAQSIVPLGSAALSLPTPESLGRVTFDGPRAYATSTARSDPLVTIDLSDPANPVQAGALELPGWVHAVVPREDRVLALGFDPGHPDGGLNLSLVDVTTLAQPALRSRVYFGGDWAQNAEPLTVIDDEQMILVPHTGVDHGGQPDCRGRRRSGVQLIDWLGDDLTARGSVATHGQARRAFTHAQRLLIASELELASFDHAERDAPEPRDSLAVAVNVDDLLVLDTDTGDVWVRKARDWSTGEQRLEIVTADDPGAPGPIGVVDLGEPDDCELRQIEGLFAIDDHLFVVQSSRTNGEAPLVRVISVDLGDPSAPVIADSLEIPGQRVHGVATLANVITRSSWLAHDGEHLAMLVRDPSEVARVQVIALGDPRALAISATLERPPGQTQGQLSVLSDTIVSWHTEPLEDQPGKVRFYLDRLVQTQNSPSWAGKINVPGIVIAYDPRAGRAATVDFRLEQLELDAAACYRHPNHWTFDPDPDPTQLGTCTLIRRTLERLELDGSQATLVETVDIEADAGLAQLLATDSRVFAKTNASWWDEAEGLYHRDTTLIIADILAPTTKLQALDGEQLGDWWWLLSVDGSRALSRSNEGHLSLVDADDLERPSVKTTALPRWSDCQRPVVAAGTIYCAMGFRGLAAVESCGDAAPSSR</sequence>
<accession>A0A2S9YYD3</accession>
<comment type="caution">
    <text evidence="1">The sequence shown here is derived from an EMBL/GenBank/DDBJ whole genome shotgun (WGS) entry which is preliminary data.</text>
</comment>
<reference evidence="1 2" key="1">
    <citation type="submission" date="2018-03" db="EMBL/GenBank/DDBJ databases">
        <title>Draft Genome Sequences of the Obligatory Marine Myxobacteria Enhygromyxa salina SWB007.</title>
        <authorList>
            <person name="Poehlein A."/>
            <person name="Moghaddam J.A."/>
            <person name="Harms H."/>
            <person name="Alanjari M."/>
            <person name="Koenig G.M."/>
            <person name="Daniel R."/>
            <person name="Schaeberle T.F."/>
        </authorList>
    </citation>
    <scope>NUCLEOTIDE SEQUENCE [LARGE SCALE GENOMIC DNA]</scope>
    <source>
        <strain evidence="1 2">SWB007</strain>
    </source>
</reference>
<proteinExistence type="predicted"/>
<name>A0A2S9YYD3_9BACT</name>
<protein>
    <submittedName>
        <fullName evidence="1">Beta propeller domain protein</fullName>
    </submittedName>
</protein>
<evidence type="ECO:0000313" key="1">
    <source>
        <dbReference type="EMBL" id="PRQ10100.1"/>
    </source>
</evidence>
<evidence type="ECO:0000313" key="2">
    <source>
        <dbReference type="Proteomes" id="UP000238823"/>
    </source>
</evidence>
<dbReference type="InterPro" id="IPR019198">
    <property type="entry name" value="Beta_propeller_containing"/>
</dbReference>
<dbReference type="SUPFAM" id="SSF51004">
    <property type="entry name" value="C-terminal (heme d1) domain of cytochrome cd1-nitrite reductase"/>
    <property type="match status" value="1"/>
</dbReference>
<gene>
    <name evidence="1" type="ORF">ENSA7_01450</name>
</gene>
<dbReference type="AlphaFoldDB" id="A0A2S9YYD3"/>
<dbReference type="EMBL" id="PVNL01000003">
    <property type="protein sequence ID" value="PRQ10100.1"/>
    <property type="molecule type" value="Genomic_DNA"/>
</dbReference>
<dbReference type="InterPro" id="IPR011048">
    <property type="entry name" value="Haem_d1_sf"/>
</dbReference>
<dbReference type="Pfam" id="PF09826">
    <property type="entry name" value="Beta_propel"/>
    <property type="match status" value="2"/>
</dbReference>
<organism evidence="1 2">
    <name type="scientific">Enhygromyxa salina</name>
    <dbReference type="NCBI Taxonomy" id="215803"/>
    <lineage>
        <taxon>Bacteria</taxon>
        <taxon>Pseudomonadati</taxon>
        <taxon>Myxococcota</taxon>
        <taxon>Polyangia</taxon>
        <taxon>Nannocystales</taxon>
        <taxon>Nannocystaceae</taxon>
        <taxon>Enhygromyxa</taxon>
    </lineage>
</organism>
<dbReference type="Proteomes" id="UP000238823">
    <property type="component" value="Unassembled WGS sequence"/>
</dbReference>